<dbReference type="GO" id="GO:0012505">
    <property type="term" value="C:endomembrane system"/>
    <property type="evidence" value="ECO:0007669"/>
    <property type="project" value="UniProtKB-SubCell"/>
</dbReference>
<dbReference type="RefSeq" id="WP_136575867.1">
    <property type="nucleotide sequence ID" value="NZ_STFF01000001.1"/>
</dbReference>
<dbReference type="AlphaFoldDB" id="A0A4S8I050"/>
<reference evidence="8 9" key="1">
    <citation type="submission" date="2019-04" db="EMBL/GenBank/DDBJ databases">
        <title>Niastella caeni sp. nov., isolated from activated sludge.</title>
        <authorList>
            <person name="Sheng M."/>
        </authorList>
    </citation>
    <scope>NUCLEOTIDE SEQUENCE [LARGE SCALE GENOMIC DNA]</scope>
    <source>
        <strain evidence="8 9">HX-2-15</strain>
    </source>
</reference>
<dbReference type="Gene3D" id="1.20.1250.20">
    <property type="entry name" value="MFS general substrate transporter like domains"/>
    <property type="match status" value="1"/>
</dbReference>
<protein>
    <submittedName>
        <fullName evidence="8">MFS transporter</fullName>
    </submittedName>
</protein>
<feature type="transmembrane region" description="Helical" evidence="6">
    <location>
        <begin position="329"/>
        <end position="347"/>
    </location>
</feature>
<dbReference type="Proteomes" id="UP000306918">
    <property type="component" value="Unassembled WGS sequence"/>
</dbReference>
<dbReference type="EMBL" id="STFF01000001">
    <property type="protein sequence ID" value="THU41377.1"/>
    <property type="molecule type" value="Genomic_DNA"/>
</dbReference>
<evidence type="ECO:0000256" key="6">
    <source>
        <dbReference type="SAM" id="Phobius"/>
    </source>
</evidence>
<keyword evidence="2" id="KW-0813">Transport</keyword>
<comment type="caution">
    <text evidence="8">The sequence shown here is derived from an EMBL/GenBank/DDBJ whole genome shotgun (WGS) entry which is preliminary data.</text>
</comment>
<comment type="subcellular location">
    <subcellularLocation>
        <location evidence="1">Endomembrane system</location>
        <topology evidence="1">Multi-pass membrane protein</topology>
    </subcellularLocation>
</comment>
<organism evidence="8 9">
    <name type="scientific">Niastella caeni</name>
    <dbReference type="NCBI Taxonomy" id="2569763"/>
    <lineage>
        <taxon>Bacteria</taxon>
        <taxon>Pseudomonadati</taxon>
        <taxon>Bacteroidota</taxon>
        <taxon>Chitinophagia</taxon>
        <taxon>Chitinophagales</taxon>
        <taxon>Chitinophagaceae</taxon>
        <taxon>Niastella</taxon>
    </lineage>
</organism>
<dbReference type="Pfam" id="PF11700">
    <property type="entry name" value="ATG22"/>
    <property type="match status" value="1"/>
</dbReference>
<dbReference type="InterPro" id="IPR050495">
    <property type="entry name" value="ATG22/LtaA_families"/>
</dbReference>
<dbReference type="InterPro" id="IPR024671">
    <property type="entry name" value="Atg22-like"/>
</dbReference>
<name>A0A4S8I050_9BACT</name>
<evidence type="ECO:0000256" key="4">
    <source>
        <dbReference type="ARBA" id="ARBA00022989"/>
    </source>
</evidence>
<sequence length="458" mass="52130">MQIASRKVINSWCMYDWANSAYNLVITSTIFPAYYEAITKNRMPDNEVVFLGRKFVNTALYNYALGTAFIVVAFISPILTSIADYRGNKRNFMRFFCTMGAIFCSLLYFFAPTPVTAETTRLSSTSLDIGIICMVLSCIGFWASLVFYNSFLPDLVPHRLRDRISARGYTWGYIGSVILQILCFIVVFFPKAFGFNSQYEMDYMPARVSFVLVGVWWFGFAQIPLRHLPISTVNERHERKNVFSNGFLELKKVWSQLKHMPVLKLFLLSFFWYSAGIQTVFLAATQFGAKELHLPTDKLIITIMIIQLVAIPGAILISRASERFGNIKTLMVCVLVWIGACIGAYFTYTDIQFYFLGAIVGLVMGGIQSLSRSTYSNLMPETKDTASFFSFYDVTEKIALVMGMFTFAYIEERTIRYGGMRNSVLALMVFFMLGFVWLGLTMSALRKANKQWAIGNKQ</sequence>
<dbReference type="InterPro" id="IPR020846">
    <property type="entry name" value="MFS_dom"/>
</dbReference>
<proteinExistence type="predicted"/>
<feature type="domain" description="Major facilitator superfamily (MFS) profile" evidence="7">
    <location>
        <begin position="262"/>
        <end position="458"/>
    </location>
</feature>
<feature type="transmembrane region" description="Helical" evidence="6">
    <location>
        <begin position="353"/>
        <end position="370"/>
    </location>
</feature>
<evidence type="ECO:0000259" key="7">
    <source>
        <dbReference type="PROSITE" id="PS50850"/>
    </source>
</evidence>
<evidence type="ECO:0000256" key="3">
    <source>
        <dbReference type="ARBA" id="ARBA00022692"/>
    </source>
</evidence>
<evidence type="ECO:0000256" key="1">
    <source>
        <dbReference type="ARBA" id="ARBA00004127"/>
    </source>
</evidence>
<keyword evidence="9" id="KW-1185">Reference proteome</keyword>
<feature type="transmembrane region" description="Helical" evidence="6">
    <location>
        <begin position="209"/>
        <end position="228"/>
    </location>
</feature>
<gene>
    <name evidence="8" type="ORF">FAM09_04515</name>
</gene>
<feature type="transmembrane region" description="Helical" evidence="6">
    <location>
        <begin position="92"/>
        <end position="109"/>
    </location>
</feature>
<feature type="transmembrane region" description="Helical" evidence="6">
    <location>
        <begin position="60"/>
        <end position="80"/>
    </location>
</feature>
<dbReference type="GO" id="GO:0022857">
    <property type="term" value="F:transmembrane transporter activity"/>
    <property type="evidence" value="ECO:0007669"/>
    <property type="project" value="InterPro"/>
</dbReference>
<dbReference type="SUPFAM" id="SSF103473">
    <property type="entry name" value="MFS general substrate transporter"/>
    <property type="match status" value="1"/>
</dbReference>
<accession>A0A4S8I050</accession>
<dbReference type="OrthoDB" id="9768783at2"/>
<evidence type="ECO:0000256" key="5">
    <source>
        <dbReference type="ARBA" id="ARBA00023136"/>
    </source>
</evidence>
<feature type="transmembrane region" description="Helical" evidence="6">
    <location>
        <begin position="422"/>
        <end position="440"/>
    </location>
</feature>
<feature type="transmembrane region" description="Helical" evidence="6">
    <location>
        <begin position="129"/>
        <end position="148"/>
    </location>
</feature>
<dbReference type="PANTHER" id="PTHR23519">
    <property type="entry name" value="AUTOPHAGY-RELATED PROTEIN 22"/>
    <property type="match status" value="1"/>
</dbReference>
<feature type="transmembrane region" description="Helical" evidence="6">
    <location>
        <begin position="12"/>
        <end position="35"/>
    </location>
</feature>
<keyword evidence="4 6" id="KW-1133">Transmembrane helix</keyword>
<feature type="transmembrane region" description="Helical" evidence="6">
    <location>
        <begin position="169"/>
        <end position="189"/>
    </location>
</feature>
<dbReference type="PROSITE" id="PS50850">
    <property type="entry name" value="MFS"/>
    <property type="match status" value="1"/>
</dbReference>
<feature type="transmembrane region" description="Helical" evidence="6">
    <location>
        <begin position="391"/>
        <end position="410"/>
    </location>
</feature>
<dbReference type="InterPro" id="IPR036259">
    <property type="entry name" value="MFS_trans_sf"/>
</dbReference>
<evidence type="ECO:0000313" key="9">
    <source>
        <dbReference type="Proteomes" id="UP000306918"/>
    </source>
</evidence>
<evidence type="ECO:0000313" key="8">
    <source>
        <dbReference type="EMBL" id="THU41377.1"/>
    </source>
</evidence>
<feature type="transmembrane region" description="Helical" evidence="6">
    <location>
        <begin position="265"/>
        <end position="287"/>
    </location>
</feature>
<keyword evidence="5 6" id="KW-0472">Membrane</keyword>
<dbReference type="PANTHER" id="PTHR23519:SF1">
    <property type="entry name" value="AUTOPHAGY-RELATED PROTEIN 22"/>
    <property type="match status" value="1"/>
</dbReference>
<feature type="transmembrane region" description="Helical" evidence="6">
    <location>
        <begin position="299"/>
        <end position="317"/>
    </location>
</feature>
<evidence type="ECO:0000256" key="2">
    <source>
        <dbReference type="ARBA" id="ARBA00022448"/>
    </source>
</evidence>
<keyword evidence="3 6" id="KW-0812">Transmembrane</keyword>